<feature type="compositionally biased region" description="Basic and acidic residues" evidence="8">
    <location>
        <begin position="8"/>
        <end position="23"/>
    </location>
</feature>
<evidence type="ECO:0000256" key="8">
    <source>
        <dbReference type="SAM" id="MobiDB-lite"/>
    </source>
</evidence>
<evidence type="ECO:0000256" key="1">
    <source>
        <dbReference type="ARBA" id="ARBA00010122"/>
    </source>
</evidence>
<accession>A0A7H1BKZ0</accession>
<dbReference type="KEGG" id="sxn:IAG42_37080"/>
<sequence length="397" mass="41827">MAVGRRRQPADRRRAQRPPDRRGTRGPGDAVSAAGAPLVLKFGGSSFATPDAYGELARCLDSRIASSGRRLAVVVSAMPGETEALRGRLHEVSPHPGGDRVAGLLTLADTVSAHLLAAALHRLGRRATVLAGHESGFTTDETFMWARLERIAPQPLRRALREHDVVVVPGGQAADDRGRPTWLGKNSSDLSAVAAAVALGADRCEIHSDVAGIHSCDPNRVTGTRLLPAVSYADAAAMSHHGAKVLHHRAVRLAERHRVEIVCRHNTEPFTRGTVIGPGEAAARAVVLDLGSRVLAYPDRAAADRAHRAFRADGVAALRLAEGPHVALIGGYTDPEATRLRHGLPPAREAGVPVTELHAGRATVHIAPDGPDAVRLAQRLHDGLDTAAGQALAPAHA</sequence>
<dbReference type="Pfam" id="PF00696">
    <property type="entry name" value="AA_kinase"/>
    <property type="match status" value="1"/>
</dbReference>
<proteinExistence type="inferred from homology"/>
<dbReference type="InterPro" id="IPR036393">
    <property type="entry name" value="AceGlu_kinase-like_sf"/>
</dbReference>
<keyword evidence="4" id="KW-0547">Nucleotide-binding</keyword>
<comment type="catalytic activity">
    <reaction evidence="7">
        <text>L-aspartate + ATP = 4-phospho-L-aspartate + ADP</text>
        <dbReference type="Rhea" id="RHEA:23776"/>
        <dbReference type="ChEBI" id="CHEBI:29991"/>
        <dbReference type="ChEBI" id="CHEBI:30616"/>
        <dbReference type="ChEBI" id="CHEBI:57535"/>
        <dbReference type="ChEBI" id="CHEBI:456216"/>
        <dbReference type="EC" id="2.7.2.4"/>
    </reaction>
</comment>
<dbReference type="SUPFAM" id="SSF53633">
    <property type="entry name" value="Carbamate kinase-like"/>
    <property type="match status" value="1"/>
</dbReference>
<evidence type="ECO:0000259" key="9">
    <source>
        <dbReference type="Pfam" id="PF00696"/>
    </source>
</evidence>
<name>A0A7H1BKZ0_9ACTN</name>
<feature type="domain" description="Aspartate/glutamate/uridylate kinase" evidence="9">
    <location>
        <begin position="38"/>
        <end position="263"/>
    </location>
</feature>
<evidence type="ECO:0000256" key="6">
    <source>
        <dbReference type="ARBA" id="ARBA00022840"/>
    </source>
</evidence>
<dbReference type="GO" id="GO:0009090">
    <property type="term" value="P:homoserine biosynthetic process"/>
    <property type="evidence" value="ECO:0007669"/>
    <property type="project" value="TreeGrafter"/>
</dbReference>
<reference evidence="10 11" key="1">
    <citation type="submission" date="2020-09" db="EMBL/GenBank/DDBJ databases">
        <title>A novel species.</title>
        <authorList>
            <person name="Gao J."/>
        </authorList>
    </citation>
    <scope>NUCLEOTIDE SEQUENCE [LARGE SCALE GENOMIC DNA]</scope>
    <source>
        <strain evidence="10 11">CRXT-Y-14</strain>
        <plasmid evidence="10 11">unnamed1</plasmid>
    </source>
</reference>
<dbReference type="EC" id="2.7.2.4" evidence="2"/>
<dbReference type="InterPro" id="IPR001048">
    <property type="entry name" value="Asp/Glu/Uridylate_kinase"/>
</dbReference>
<keyword evidence="5 10" id="KW-0418">Kinase</keyword>
<keyword evidence="10" id="KW-0614">Plasmid</keyword>
<dbReference type="EMBL" id="CP061282">
    <property type="protein sequence ID" value="QNS09395.1"/>
    <property type="molecule type" value="Genomic_DNA"/>
</dbReference>
<dbReference type="AlphaFoldDB" id="A0A7H1BKZ0"/>
<dbReference type="GO" id="GO:0004072">
    <property type="term" value="F:aspartate kinase activity"/>
    <property type="evidence" value="ECO:0007669"/>
    <property type="project" value="TreeGrafter"/>
</dbReference>
<gene>
    <name evidence="10" type="ORF">IAG42_37080</name>
</gene>
<evidence type="ECO:0000313" key="10">
    <source>
        <dbReference type="EMBL" id="QNS09395.1"/>
    </source>
</evidence>
<dbReference type="Proteomes" id="UP000516428">
    <property type="component" value="Plasmid unnamed1"/>
</dbReference>
<feature type="region of interest" description="Disordered" evidence="8">
    <location>
        <begin position="1"/>
        <end position="32"/>
    </location>
</feature>
<dbReference type="PANTHER" id="PTHR21499">
    <property type="entry name" value="ASPARTATE KINASE"/>
    <property type="match status" value="1"/>
</dbReference>
<geneLocation type="plasmid" evidence="10 11">
    <name>unnamed1</name>
</geneLocation>
<dbReference type="Gene3D" id="3.40.1160.10">
    <property type="entry name" value="Acetylglutamate kinase-like"/>
    <property type="match status" value="1"/>
</dbReference>
<keyword evidence="6" id="KW-0067">ATP-binding</keyword>
<keyword evidence="11" id="KW-1185">Reference proteome</keyword>
<evidence type="ECO:0000256" key="5">
    <source>
        <dbReference type="ARBA" id="ARBA00022777"/>
    </source>
</evidence>
<dbReference type="GO" id="GO:0009089">
    <property type="term" value="P:lysine biosynthetic process via diaminopimelate"/>
    <property type="evidence" value="ECO:0007669"/>
    <property type="project" value="TreeGrafter"/>
</dbReference>
<evidence type="ECO:0000256" key="7">
    <source>
        <dbReference type="ARBA" id="ARBA00047872"/>
    </source>
</evidence>
<dbReference type="GO" id="GO:0005829">
    <property type="term" value="C:cytosol"/>
    <property type="evidence" value="ECO:0007669"/>
    <property type="project" value="TreeGrafter"/>
</dbReference>
<evidence type="ECO:0000256" key="2">
    <source>
        <dbReference type="ARBA" id="ARBA00013059"/>
    </source>
</evidence>
<comment type="similarity">
    <text evidence="1">Belongs to the aspartokinase family.</text>
</comment>
<organism evidence="10 11">
    <name type="scientific">Streptomyces xanthii</name>
    <dbReference type="NCBI Taxonomy" id="2768069"/>
    <lineage>
        <taxon>Bacteria</taxon>
        <taxon>Bacillati</taxon>
        <taxon>Actinomycetota</taxon>
        <taxon>Actinomycetes</taxon>
        <taxon>Kitasatosporales</taxon>
        <taxon>Streptomycetaceae</taxon>
        <taxon>Streptomyces</taxon>
    </lineage>
</organism>
<evidence type="ECO:0000256" key="3">
    <source>
        <dbReference type="ARBA" id="ARBA00022679"/>
    </source>
</evidence>
<dbReference type="PANTHER" id="PTHR21499:SF3">
    <property type="entry name" value="ASPARTOKINASE"/>
    <property type="match status" value="1"/>
</dbReference>
<protein>
    <recommendedName>
        <fullName evidence="2">aspartate kinase</fullName>
        <ecNumber evidence="2">2.7.2.4</ecNumber>
    </recommendedName>
</protein>
<evidence type="ECO:0000256" key="4">
    <source>
        <dbReference type="ARBA" id="ARBA00022741"/>
    </source>
</evidence>
<evidence type="ECO:0000313" key="11">
    <source>
        <dbReference type="Proteomes" id="UP000516428"/>
    </source>
</evidence>
<keyword evidence="3" id="KW-0808">Transferase</keyword>